<gene>
    <name evidence="10" type="primary">yrrB_1</name>
    <name evidence="10" type="ORF">Mal52_14920</name>
</gene>
<keyword evidence="5" id="KW-0808">Transferase</keyword>
<keyword evidence="4" id="KW-0328">Glycosyltransferase</keyword>
<dbReference type="InterPro" id="IPR011990">
    <property type="entry name" value="TPR-like_helical_dom_sf"/>
</dbReference>
<dbReference type="UniPathway" id="UPA00378"/>
<dbReference type="GO" id="GO:0097363">
    <property type="term" value="F:protein O-acetylglucosaminyltransferase activity"/>
    <property type="evidence" value="ECO:0007669"/>
    <property type="project" value="UniProtKB-EC"/>
</dbReference>
<dbReference type="Pfam" id="PF13844">
    <property type="entry name" value="Glyco_transf_41"/>
    <property type="match status" value="2"/>
</dbReference>
<evidence type="ECO:0000313" key="10">
    <source>
        <dbReference type="EMBL" id="QDU43021.1"/>
    </source>
</evidence>
<evidence type="ECO:0000313" key="11">
    <source>
        <dbReference type="Proteomes" id="UP000319383"/>
    </source>
</evidence>
<dbReference type="InterPro" id="IPR051939">
    <property type="entry name" value="Glycosyltr_41/O-GlcNAc_trsf"/>
</dbReference>
<dbReference type="PROSITE" id="PS50293">
    <property type="entry name" value="TPR_REGION"/>
    <property type="match status" value="3"/>
</dbReference>
<dbReference type="PROSITE" id="PS50005">
    <property type="entry name" value="TPR"/>
    <property type="match status" value="5"/>
</dbReference>
<dbReference type="SUPFAM" id="SSF53756">
    <property type="entry name" value="UDP-Glycosyltransferase/glycogen phosphorylase"/>
    <property type="match status" value="1"/>
</dbReference>
<dbReference type="EC" id="2.4.1.255" evidence="3"/>
<dbReference type="RefSeq" id="WP_145375022.1">
    <property type="nucleotide sequence ID" value="NZ_CP036276.1"/>
</dbReference>
<comment type="pathway">
    <text evidence="1">Protein modification; protein glycosylation.</text>
</comment>
<dbReference type="EMBL" id="CP036276">
    <property type="protein sequence ID" value="QDU43021.1"/>
    <property type="molecule type" value="Genomic_DNA"/>
</dbReference>
<evidence type="ECO:0000256" key="2">
    <source>
        <dbReference type="ARBA" id="ARBA00005386"/>
    </source>
</evidence>
<dbReference type="SMART" id="SM00028">
    <property type="entry name" value="TPR"/>
    <property type="match status" value="7"/>
</dbReference>
<evidence type="ECO:0000256" key="5">
    <source>
        <dbReference type="ARBA" id="ARBA00022679"/>
    </source>
</evidence>
<dbReference type="Gene3D" id="1.25.40.10">
    <property type="entry name" value="Tetratricopeptide repeat domain"/>
    <property type="match status" value="3"/>
</dbReference>
<proteinExistence type="inferred from homology"/>
<evidence type="ECO:0000256" key="1">
    <source>
        <dbReference type="ARBA" id="ARBA00004922"/>
    </source>
</evidence>
<feature type="repeat" description="TPR" evidence="8">
    <location>
        <begin position="38"/>
        <end position="71"/>
    </location>
</feature>
<dbReference type="PANTHER" id="PTHR44835">
    <property type="entry name" value="UDP-N-ACETYLGLUCOSAMINE--PEPTIDE N-ACETYLGLUCOSAMINYLTRANSFERASE SPINDLY-RELATED"/>
    <property type="match status" value="1"/>
</dbReference>
<dbReference type="Gene3D" id="3.40.50.11380">
    <property type="match status" value="1"/>
</dbReference>
<keyword evidence="7 8" id="KW-0802">TPR repeat</keyword>
<dbReference type="SUPFAM" id="SSF48452">
    <property type="entry name" value="TPR-like"/>
    <property type="match status" value="1"/>
</dbReference>
<evidence type="ECO:0000256" key="3">
    <source>
        <dbReference type="ARBA" id="ARBA00011970"/>
    </source>
</evidence>
<feature type="repeat" description="TPR" evidence="8">
    <location>
        <begin position="208"/>
        <end position="241"/>
    </location>
</feature>
<reference evidence="10 11" key="1">
    <citation type="submission" date="2019-02" db="EMBL/GenBank/DDBJ databases">
        <title>Deep-cultivation of Planctomycetes and their phenomic and genomic characterization uncovers novel biology.</title>
        <authorList>
            <person name="Wiegand S."/>
            <person name="Jogler M."/>
            <person name="Boedeker C."/>
            <person name="Pinto D."/>
            <person name="Vollmers J."/>
            <person name="Rivas-Marin E."/>
            <person name="Kohn T."/>
            <person name="Peeters S.H."/>
            <person name="Heuer A."/>
            <person name="Rast P."/>
            <person name="Oberbeckmann S."/>
            <person name="Bunk B."/>
            <person name="Jeske O."/>
            <person name="Meyerdierks A."/>
            <person name="Storesund J.E."/>
            <person name="Kallscheuer N."/>
            <person name="Luecker S."/>
            <person name="Lage O.M."/>
            <person name="Pohl T."/>
            <person name="Merkel B.J."/>
            <person name="Hornburger P."/>
            <person name="Mueller R.-W."/>
            <person name="Bruemmer F."/>
            <person name="Labrenz M."/>
            <person name="Spormann A.M."/>
            <person name="Op den Camp H."/>
            <person name="Overmann J."/>
            <person name="Amann R."/>
            <person name="Jetten M.S.M."/>
            <person name="Mascher T."/>
            <person name="Medema M.H."/>
            <person name="Devos D.P."/>
            <person name="Kaster A.-K."/>
            <person name="Ovreas L."/>
            <person name="Rohde M."/>
            <person name="Galperin M.Y."/>
            <person name="Jogler C."/>
        </authorList>
    </citation>
    <scope>NUCLEOTIDE SEQUENCE [LARGE SCALE GENOMIC DNA]</scope>
    <source>
        <strain evidence="10 11">Mal52</strain>
    </source>
</reference>
<evidence type="ECO:0000259" key="9">
    <source>
        <dbReference type="Pfam" id="PF13844"/>
    </source>
</evidence>
<evidence type="ECO:0000256" key="7">
    <source>
        <dbReference type="ARBA" id="ARBA00022803"/>
    </source>
</evidence>
<sequence>MQNSTPNIHDALRLHQAGELGQATAIYRQVLSIDPRNADALHLLGVVAFQQGAHDEAIESIQQAIDVSPNSAVFHNNLGAAQRELALLDAAIGSFERAAELDANYVEARFNLGNALQAAGRLAEAVSAYRSVLQVQPEHLNALNNLGAALQTQGDLAGATECYQRVLALDETNADSWHNFGLCLDAQDRLTEAEECFRRALSCRPQFADAYNSLGSALRIQGRVDEARTCFEQVLTLDPRHHLAQSNALMTLDYTADICPQEIHQRRCEWGDNVATQIAPQQTHHSSEINGGIIKIGYISPDFREHAVASFIDPILSNHSSEFDVVCYADVAVPDKMTQHLQSLVGTWRNIYGMSEEQVAQQIAADRVDILVDLAGHTARHRLRLFARKPAPIQVNYLGDSTTTGLATMDYRISDAWADPWFSDEYCRETLVRLPGGFLCFAPPEAAPEVAALPCTQNGYVTFGSFNSLAKITPDVMRIWAELLQQVPESRLCLKNGALRDESVRTRMTQRFEELDIPAHRLELLGHVEDAAEHLALYNRIDIGLDTFPYGGTTTTCEALWMGVPVVTLSGATHVSRVGTSLLSQLGLNKLVAHDEAEYVQIAGELARDEQRLTILRNGLRDAMQRSSLCDAAGFTHRLEMAYQSMWQQWCASCASEPIVCAG</sequence>
<dbReference type="AlphaFoldDB" id="A0A517ZKK8"/>
<evidence type="ECO:0000256" key="6">
    <source>
        <dbReference type="ARBA" id="ARBA00022737"/>
    </source>
</evidence>
<dbReference type="InterPro" id="IPR019734">
    <property type="entry name" value="TPR_rpt"/>
</dbReference>
<dbReference type="PANTHER" id="PTHR44835:SF1">
    <property type="entry name" value="PROTEIN O-GLCNAC TRANSFERASE"/>
    <property type="match status" value="1"/>
</dbReference>
<keyword evidence="6" id="KW-0677">Repeat</keyword>
<feature type="domain" description="O-GlcNAc transferase C-terminal" evidence="9">
    <location>
        <begin position="460"/>
        <end position="638"/>
    </location>
</feature>
<feature type="domain" description="O-GlcNAc transferase C-terminal" evidence="9">
    <location>
        <begin position="283"/>
        <end position="438"/>
    </location>
</feature>
<dbReference type="InterPro" id="IPR029489">
    <property type="entry name" value="OGT/SEC/SPY_C"/>
</dbReference>
<organism evidence="10 11">
    <name type="scientific">Symmachiella dynata</name>
    <dbReference type="NCBI Taxonomy" id="2527995"/>
    <lineage>
        <taxon>Bacteria</taxon>
        <taxon>Pseudomonadati</taxon>
        <taxon>Planctomycetota</taxon>
        <taxon>Planctomycetia</taxon>
        <taxon>Planctomycetales</taxon>
        <taxon>Planctomycetaceae</taxon>
        <taxon>Symmachiella</taxon>
    </lineage>
</organism>
<dbReference type="Proteomes" id="UP000319383">
    <property type="component" value="Chromosome"/>
</dbReference>
<keyword evidence="11" id="KW-1185">Reference proteome</keyword>
<dbReference type="Pfam" id="PF13424">
    <property type="entry name" value="TPR_12"/>
    <property type="match status" value="1"/>
</dbReference>
<comment type="similarity">
    <text evidence="2">Belongs to the glycosyltransferase 41 family. O-GlcNAc transferase subfamily.</text>
</comment>
<evidence type="ECO:0000256" key="4">
    <source>
        <dbReference type="ARBA" id="ARBA00022676"/>
    </source>
</evidence>
<feature type="repeat" description="TPR" evidence="8">
    <location>
        <begin position="106"/>
        <end position="139"/>
    </location>
</feature>
<accession>A0A517ZKK8</accession>
<evidence type="ECO:0000256" key="8">
    <source>
        <dbReference type="PROSITE-ProRule" id="PRU00339"/>
    </source>
</evidence>
<protein>
    <recommendedName>
        <fullName evidence="3">protein O-GlcNAc transferase</fullName>
        <ecNumber evidence="3">2.4.1.255</ecNumber>
    </recommendedName>
</protein>
<name>A0A517ZKK8_9PLAN</name>
<dbReference type="Pfam" id="PF00515">
    <property type="entry name" value="TPR_1"/>
    <property type="match status" value="1"/>
</dbReference>
<dbReference type="Pfam" id="PF14559">
    <property type="entry name" value="TPR_19"/>
    <property type="match status" value="1"/>
</dbReference>
<dbReference type="Gene3D" id="3.40.50.2000">
    <property type="entry name" value="Glycogen Phosphorylase B"/>
    <property type="match status" value="1"/>
</dbReference>
<dbReference type="KEGG" id="sdyn:Mal52_14920"/>
<feature type="repeat" description="TPR" evidence="8">
    <location>
        <begin position="140"/>
        <end position="173"/>
    </location>
</feature>
<dbReference type="Pfam" id="PF13181">
    <property type="entry name" value="TPR_8"/>
    <property type="match status" value="1"/>
</dbReference>
<feature type="repeat" description="TPR" evidence="8">
    <location>
        <begin position="174"/>
        <end position="207"/>
    </location>
</feature>